<comment type="caution">
    <text evidence="3">The sequence shown here is derived from an EMBL/GenBank/DDBJ whole genome shotgun (WGS) entry which is preliminary data.</text>
</comment>
<evidence type="ECO:0000259" key="2">
    <source>
        <dbReference type="Pfam" id="PF18962"/>
    </source>
</evidence>
<dbReference type="EMBL" id="JABAIL010000011">
    <property type="protein sequence ID" value="NLR94380.1"/>
    <property type="molecule type" value="Genomic_DNA"/>
</dbReference>
<dbReference type="InterPro" id="IPR013320">
    <property type="entry name" value="ConA-like_dom_sf"/>
</dbReference>
<dbReference type="InterPro" id="IPR026444">
    <property type="entry name" value="Secre_tail"/>
</dbReference>
<dbReference type="SUPFAM" id="SSF49899">
    <property type="entry name" value="Concanavalin A-like lectins/glucanases"/>
    <property type="match status" value="2"/>
</dbReference>
<sequence length="1651" mass="187582">MNYILQKLPIKHSYFLLISIIIWLLGSTGAYSQNVVQHLSSYDPSTIVVDELNNVTEWKDISGNDFHATTYFGQAVYPSLMSSYSGVTGVDFGLERSGLTLLSKEEAANVFDFDGAASANTGFSVMVAFQIEEYHNNWSDLIGNTSNNANAGFGIRYGTDGEFQIFLGGQVVNIPGAKARLNHSIVVACNYDAASGELTFWDSQNLLTHQVNVAKANFNFDQLYLGSFTNGNRQVKGMVGEVKIYNKVLADADFKLEYSKMRDVWHKFILPIEVIGAEQLVEHRSFHLSSTEVQEAKKIWLQINNLSYENKVSVKVNDGSWYDLNHSSVDMALQAKARGGMQHGGYNTIHLTIPANGFMEGLNTVYFRFNRSDAISNGFRVVKFNLQDANKENLLPEDFFYDDDPEFWVGPYTDDKSIKEGEELWREGALWSNYLKEDTKGFWYGYELLPHAPIQATCADCHTQDGRDLELFSYSNKSIIERSVFHNLTEDEGRKIASYIRSLKDKSENINRHGRPWNPPYQPGPQLKGKSIEYWAAGAGLEAVLEKDEDMLPYMFPNGVNKNSVQEYFNQDTGEDRTTLPLALQFPDWKHWLPMIHPKDAFTKGTLYEDTYKNREEYKNSQESLLNPEKGIEIIREMIESLPKKGDGKTVDMSALTDNQLAEFREAHEVFRYNFRFFQSQGGGETNHWRSKKGNGLDALDDNVPQEFAATSMARLMAVKNFEIMQEFNLQDQAQDYILSEDNPNQRQWFHGLSKHVFEVPAHITGCLDGDCQTFGTQPEETGQFESTSWYHLQAILAGGEGYQWWNGPVDYNYQPMFILRSSRSSNLFQPLRYYHSLGTLYKTKTWSGDLTPNDGMGFRIRVQGPWYFFGKEGDGGKNNLHGFEPGFWPSLLDEIEPGLAKWVLDAQLREFLKAVRKHDIANWQRWEPGMNGSNVLDPIEKSSVIDVTLSNDEFPEGDEDEIGEPLWADHMYWVIGEAIKFGVDCEIIRELIDWSEEAWPNIDWSFEIQPRLQLKLSNNAEYFRDVRYVEAILSDEGNNPEYVWYVNGQEIEADGNRLLVSDFTSGDIIVCHATSTASCLDLYSAKDTIGVPGDLNIQMSVNQGDWKNINNINACIDDQIDIRVGFDIEPLLWVDASTINGIEDGTRVTQWEDQSENNNDLVAWNTSIAPKYSSSGFNGLPALSFGATESNSLTVFGANETDFLDDNFTIFLVQQIDPIEVWSNTLCNKNSTEDDGMFFRTSDSGKMSIGGGNVNYSSSAYGLPTQSINTITREGQEMSLYTNGFRDVKIDIDENDKLSNSDALYLGQFGSSSNQSRHHKGYIAEVLIFDRKLTTSEQEMIEGYLAHKWNLDYSLSSTNRYKFHDPLDIEITLPTTEKYNMNNSKRSFSYIVDSQEKYGELIISPQFSSSSDIRMQVIDPNTFYETFEQLSYQVNHGEYLKGNDVEVEEGDIITFRSDIDFPNAYYWTSPSGKEYSQNENPSWTSSFNGEEEGIWVLNIEDENCFEASQSISFEVKAIEKIIDEEEEDKEPNPDDDEDKDPEEPTPGDGDDDDKDPDPEDPKDGDVTALDTEENYVKIYPNPSHGKFRVSCNSNSISTIVISNYLGLPLKSIYVDKKSILLDIQTLNPGVYLLKIQCDNNDIIYRKIIKY</sequence>
<protein>
    <submittedName>
        <fullName evidence="3">T9SS type A sorting domain-containing protein</fullName>
    </submittedName>
</protein>
<name>A0A7X8SQ67_9BACT</name>
<dbReference type="Pfam" id="PF18962">
    <property type="entry name" value="Por_Secre_tail"/>
    <property type="match status" value="1"/>
</dbReference>
<dbReference type="NCBIfam" id="TIGR04183">
    <property type="entry name" value="Por_Secre_tail"/>
    <property type="match status" value="1"/>
</dbReference>
<keyword evidence="4" id="KW-1185">Reference proteome</keyword>
<proteinExistence type="predicted"/>
<feature type="domain" description="Secretion system C-terminal sorting" evidence="2">
    <location>
        <begin position="1579"/>
        <end position="1649"/>
    </location>
</feature>
<evidence type="ECO:0000313" key="4">
    <source>
        <dbReference type="Proteomes" id="UP000585050"/>
    </source>
</evidence>
<reference evidence="3 4" key="1">
    <citation type="submission" date="2020-04" db="EMBL/GenBank/DDBJ databases">
        <title>Flammeovirga sp. SR4, a novel species isolated from seawater.</title>
        <authorList>
            <person name="Wang X."/>
        </authorList>
    </citation>
    <scope>NUCLEOTIDE SEQUENCE [LARGE SCALE GENOMIC DNA]</scope>
    <source>
        <strain evidence="3 4">SR4</strain>
    </source>
</reference>
<dbReference type="RefSeq" id="WP_168885090.1">
    <property type="nucleotide sequence ID" value="NZ_JABAIL010000011.1"/>
</dbReference>
<evidence type="ECO:0000313" key="3">
    <source>
        <dbReference type="EMBL" id="NLR94380.1"/>
    </source>
</evidence>
<dbReference type="Gene3D" id="2.60.120.200">
    <property type="match status" value="2"/>
</dbReference>
<dbReference type="Proteomes" id="UP000585050">
    <property type="component" value="Unassembled WGS sequence"/>
</dbReference>
<organism evidence="3 4">
    <name type="scientific">Flammeovirga agarivorans</name>
    <dbReference type="NCBI Taxonomy" id="2726742"/>
    <lineage>
        <taxon>Bacteria</taxon>
        <taxon>Pseudomonadati</taxon>
        <taxon>Bacteroidota</taxon>
        <taxon>Cytophagia</taxon>
        <taxon>Cytophagales</taxon>
        <taxon>Flammeovirgaceae</taxon>
        <taxon>Flammeovirga</taxon>
    </lineage>
</organism>
<feature type="compositionally biased region" description="Acidic residues" evidence="1">
    <location>
        <begin position="1524"/>
        <end position="1559"/>
    </location>
</feature>
<dbReference type="GO" id="GO:0004553">
    <property type="term" value="F:hydrolase activity, hydrolyzing O-glycosyl compounds"/>
    <property type="evidence" value="ECO:0007669"/>
    <property type="project" value="UniProtKB-ARBA"/>
</dbReference>
<feature type="region of interest" description="Disordered" evidence="1">
    <location>
        <begin position="1524"/>
        <end position="1573"/>
    </location>
</feature>
<dbReference type="GO" id="GO:0005975">
    <property type="term" value="P:carbohydrate metabolic process"/>
    <property type="evidence" value="ECO:0007669"/>
    <property type="project" value="UniProtKB-ARBA"/>
</dbReference>
<evidence type="ECO:0000256" key="1">
    <source>
        <dbReference type="SAM" id="MobiDB-lite"/>
    </source>
</evidence>
<accession>A0A7X8SQ67</accession>
<gene>
    <name evidence="3" type="ORF">HGP29_24460</name>
</gene>